<dbReference type="RefSeq" id="WP_164407529.1">
    <property type="nucleotide sequence ID" value="NZ_CP053792.1"/>
</dbReference>
<dbReference type="EMBL" id="JAGQEX010000038">
    <property type="protein sequence ID" value="MDV5978026.1"/>
    <property type="molecule type" value="Genomic_DNA"/>
</dbReference>
<comment type="caution">
    <text evidence="1">The sequence shown here is derived from an EMBL/GenBank/DDBJ whole genome shotgun (WGS) entry which is preliminary data.</text>
</comment>
<gene>
    <name evidence="1" type="ORF">KB584_11425</name>
</gene>
<dbReference type="AlphaFoldDB" id="A0AAE4QAF8"/>
<reference evidence="1" key="1">
    <citation type="submission" date="2021-04" db="EMBL/GenBank/DDBJ databases">
        <title>Draft genomes of 20 S. canis strains.</title>
        <authorList>
            <person name="Pagnossin D."/>
            <person name="Weir W."/>
            <person name="Smith A."/>
            <person name="Ure R."/>
            <person name="Oravcova K."/>
        </authorList>
    </citation>
    <scope>NUCLEOTIDE SEQUENCE</scope>
    <source>
        <strain evidence="1">284</strain>
    </source>
</reference>
<dbReference type="Proteomes" id="UP001186118">
    <property type="component" value="Unassembled WGS sequence"/>
</dbReference>
<proteinExistence type="predicted"/>
<name>A0AAE4QAF8_STRCB</name>
<accession>A0AAE4QAF8</accession>
<organism evidence="1 2">
    <name type="scientific">Streptococcus canis</name>
    <dbReference type="NCBI Taxonomy" id="1329"/>
    <lineage>
        <taxon>Bacteria</taxon>
        <taxon>Bacillati</taxon>
        <taxon>Bacillota</taxon>
        <taxon>Bacilli</taxon>
        <taxon>Lactobacillales</taxon>
        <taxon>Streptococcaceae</taxon>
        <taxon>Streptococcus</taxon>
    </lineage>
</organism>
<protein>
    <submittedName>
        <fullName evidence="1">Uncharacterized protein</fullName>
    </submittedName>
</protein>
<sequence length="124" mass="14406">MTIIDFRGTKQIFYEDNAINEVWYNGKLIWRKPRLASNAVPNATLYFDNFYVGGRFRYGVRITKANVDAVEVYQSLQAKQFNYGEKTVPILDSLVTGGQLVLILDDPDKPHLYRTITQKMVYFE</sequence>
<evidence type="ECO:0000313" key="2">
    <source>
        <dbReference type="Proteomes" id="UP001186118"/>
    </source>
</evidence>
<evidence type="ECO:0000313" key="1">
    <source>
        <dbReference type="EMBL" id="MDV5978026.1"/>
    </source>
</evidence>